<evidence type="ECO:0000313" key="1">
    <source>
        <dbReference type="EMBL" id="TFJ28484.1"/>
    </source>
</evidence>
<accession>A0A7Z8G646</accession>
<dbReference type="RefSeq" id="WP_135025678.1">
    <property type="nucleotide sequence ID" value="NZ_CBCPKG010000007.1"/>
</dbReference>
<proteinExistence type="predicted"/>
<reference evidence="1 2" key="1">
    <citation type="journal article" date="2018" name="Int. J. Food Microbiol.">
        <title>Growth of Carnobacterium spp. isolated from chilled vacuum-packaged meat under relevant acidic conditions.</title>
        <authorList>
            <person name="Zhang P."/>
            <person name="Badoni M."/>
            <person name="Ganzle M."/>
            <person name="Yang X."/>
        </authorList>
    </citation>
    <scope>NUCLEOTIDE SEQUENCE [LARGE SCALE GENOMIC DNA]</scope>
    <source>
        <strain evidence="1 2">B2</strain>
    </source>
</reference>
<dbReference type="AlphaFoldDB" id="A0A7Z8G646"/>
<evidence type="ECO:0008006" key="3">
    <source>
        <dbReference type="Google" id="ProtNLM"/>
    </source>
</evidence>
<name>A0A7Z8G646_CARDV</name>
<comment type="caution">
    <text evidence="1">The sequence shown here is derived from an EMBL/GenBank/DDBJ whole genome shotgun (WGS) entry which is preliminary data.</text>
</comment>
<protein>
    <recommendedName>
        <fullName evidence="3">DUF1433 domain-containing protein</fullName>
    </recommendedName>
</protein>
<gene>
    <name evidence="1" type="ORF">CKN69_02855</name>
</gene>
<evidence type="ECO:0000313" key="2">
    <source>
        <dbReference type="Proteomes" id="UP000297938"/>
    </source>
</evidence>
<sequence length="108" mass="12593">MNKDQEKKEQQKQLLEAQNEIAIYVVQNYKDVTQIDFDTPLYSKKTGSWSIDLEINQNPDDWLSIKFILEKNKTRIISTRYNQGDFSLKKELDSSNSLDKITVNYGGV</sequence>
<dbReference type="EMBL" id="NRPP01000007">
    <property type="protein sequence ID" value="TFJ28484.1"/>
    <property type="molecule type" value="Genomic_DNA"/>
</dbReference>
<dbReference type="Proteomes" id="UP000297938">
    <property type="component" value="Unassembled WGS sequence"/>
</dbReference>
<organism evidence="1 2">
    <name type="scientific">Carnobacterium divergens</name>
    <name type="common">Lactobacillus divergens</name>
    <dbReference type="NCBI Taxonomy" id="2748"/>
    <lineage>
        <taxon>Bacteria</taxon>
        <taxon>Bacillati</taxon>
        <taxon>Bacillota</taxon>
        <taxon>Bacilli</taxon>
        <taxon>Lactobacillales</taxon>
        <taxon>Carnobacteriaceae</taxon>
        <taxon>Carnobacterium</taxon>
    </lineage>
</organism>